<accession>A0A662Z0V8</accession>
<evidence type="ECO:0000313" key="4">
    <source>
        <dbReference type="Proteomes" id="UP000243605"/>
    </source>
</evidence>
<reference evidence="2" key="3">
    <citation type="submission" date="2021-09" db="EMBL/GenBank/DDBJ databases">
        <authorList>
            <person name="Gilroy R."/>
        </authorList>
    </citation>
    <scope>NUCLEOTIDE SEQUENCE</scope>
    <source>
        <strain evidence="2">6019</strain>
    </source>
</reference>
<keyword evidence="1" id="KW-0812">Transmembrane</keyword>
<evidence type="ECO:0000256" key="1">
    <source>
        <dbReference type="SAM" id="Phobius"/>
    </source>
</evidence>
<organism evidence="3 4">
    <name type="scientific">Aliicoccus persicus</name>
    <dbReference type="NCBI Taxonomy" id="930138"/>
    <lineage>
        <taxon>Bacteria</taxon>
        <taxon>Bacillati</taxon>
        <taxon>Bacillota</taxon>
        <taxon>Bacilli</taxon>
        <taxon>Bacillales</taxon>
        <taxon>Staphylococcaceae</taxon>
        <taxon>Aliicoccus</taxon>
    </lineage>
</organism>
<dbReference type="InterPro" id="IPR020076">
    <property type="entry name" value="DUF2768"/>
</dbReference>
<dbReference type="Proteomes" id="UP000763505">
    <property type="component" value="Unassembled WGS sequence"/>
</dbReference>
<keyword evidence="1" id="KW-1133">Transmembrane helix</keyword>
<dbReference type="RefSeq" id="WP_091473336.1">
    <property type="nucleotide sequence ID" value="NZ_FOIT01000001.1"/>
</dbReference>
<dbReference type="AlphaFoldDB" id="A0A662Z0V8"/>
<dbReference type="Pfam" id="PF10966">
    <property type="entry name" value="DUF2768"/>
    <property type="match status" value="1"/>
</dbReference>
<reference evidence="3 4" key="1">
    <citation type="submission" date="2016-10" db="EMBL/GenBank/DDBJ databases">
        <authorList>
            <person name="Varghese N."/>
            <person name="Submissions S."/>
        </authorList>
    </citation>
    <scope>NUCLEOTIDE SEQUENCE [LARGE SCALE GENOMIC DNA]</scope>
    <source>
        <strain evidence="3 4">IBRC-M10081</strain>
    </source>
</reference>
<evidence type="ECO:0000313" key="2">
    <source>
        <dbReference type="EMBL" id="HJE19568.1"/>
    </source>
</evidence>
<dbReference type="Proteomes" id="UP000243605">
    <property type="component" value="Unassembled WGS sequence"/>
</dbReference>
<feature type="transmembrane region" description="Helical" evidence="1">
    <location>
        <begin position="41"/>
        <end position="62"/>
    </location>
</feature>
<name>A0A662Z0V8_9STAP</name>
<sequence>MFDIARLDLMWISFYSLGAMTVAAVLIYVARFVIKNRVISIIMSIVAWILLIIAFLLMIPVIGGSSHA</sequence>
<dbReference type="OrthoDB" id="2476435at2"/>
<keyword evidence="1" id="KW-0472">Membrane</keyword>
<reference evidence="2" key="2">
    <citation type="journal article" date="2021" name="PeerJ">
        <title>Extensive microbial diversity within the chicken gut microbiome revealed by metagenomics and culture.</title>
        <authorList>
            <person name="Gilroy R."/>
            <person name="Ravi A."/>
            <person name="Getino M."/>
            <person name="Pursley I."/>
            <person name="Horton D.L."/>
            <person name="Alikhan N.F."/>
            <person name="Baker D."/>
            <person name="Gharbi K."/>
            <person name="Hall N."/>
            <person name="Watson M."/>
            <person name="Adriaenssens E.M."/>
            <person name="Foster-Nyarko E."/>
            <person name="Jarju S."/>
            <person name="Secka A."/>
            <person name="Antonio M."/>
            <person name="Oren A."/>
            <person name="Chaudhuri R.R."/>
            <person name="La Ragione R."/>
            <person name="Hildebrand F."/>
            <person name="Pallen M.J."/>
        </authorList>
    </citation>
    <scope>NUCLEOTIDE SEQUENCE</scope>
    <source>
        <strain evidence="2">6019</strain>
    </source>
</reference>
<keyword evidence="4" id="KW-1185">Reference proteome</keyword>
<protein>
    <submittedName>
        <fullName evidence="2">DUF2768 domain-containing protein</fullName>
    </submittedName>
</protein>
<dbReference type="EMBL" id="DYYI01000045">
    <property type="protein sequence ID" value="HJE19568.1"/>
    <property type="molecule type" value="Genomic_DNA"/>
</dbReference>
<proteinExistence type="predicted"/>
<evidence type="ECO:0000313" key="3">
    <source>
        <dbReference type="EMBL" id="SEV83673.1"/>
    </source>
</evidence>
<feature type="transmembrane region" description="Helical" evidence="1">
    <location>
        <begin position="12"/>
        <end position="34"/>
    </location>
</feature>
<gene>
    <name evidence="2" type="ORF">K8V35_04380</name>
    <name evidence="3" type="ORF">SAMN05192557_0362</name>
</gene>
<dbReference type="EMBL" id="FOIT01000001">
    <property type="protein sequence ID" value="SEV83673.1"/>
    <property type="molecule type" value="Genomic_DNA"/>
</dbReference>